<evidence type="ECO:0000313" key="13">
    <source>
        <dbReference type="Proteomes" id="UP000005113"/>
    </source>
</evidence>
<dbReference type="InterPro" id="IPR013786">
    <property type="entry name" value="AcylCoA_DH/ox_N"/>
</dbReference>
<dbReference type="Gene3D" id="1.10.540.10">
    <property type="entry name" value="Acyl-CoA dehydrogenase/oxidase, N-terminal domain"/>
    <property type="match status" value="1"/>
</dbReference>
<proteinExistence type="inferred from homology"/>
<evidence type="ECO:0000256" key="7">
    <source>
        <dbReference type="RuleBase" id="RU362125"/>
    </source>
</evidence>
<evidence type="ECO:0000256" key="6">
    <source>
        <dbReference type="ARBA" id="ARBA00052546"/>
    </source>
</evidence>
<dbReference type="PANTHER" id="PTHR43884:SF12">
    <property type="entry name" value="ISOVALERYL-COA DEHYDROGENASE, MITOCHONDRIAL-RELATED"/>
    <property type="match status" value="1"/>
</dbReference>
<keyword evidence="5 7" id="KW-0560">Oxidoreductase</keyword>
<evidence type="ECO:0000259" key="10">
    <source>
        <dbReference type="Pfam" id="PF02771"/>
    </source>
</evidence>
<sequence>MATTTSKKVLGGGEFLLEQISYDNIFTKEERTEEQNMVLNMLQDFIDKEVAPNTAKIEKLDIELTKELLKKAGDLGLLGTSFPEEYGGFMQDFSTNMTITEYLAHTRSFSLSVGAHTGIGMLPILYFGNEEQKSKYLPSLVAGDKFAAYCLTEPDSGSDALAAKTKAVLNEAGTHYILNGQKMWITNAGFADVFVVFAKIDGEKFTGFIVEKDWAGLSLGAEEMKLGIKGSSTRQVFFENVEVPVENVLGQIGKGHKIAFNILNIGRIKLAAGVLGASKSVVKHAVGYANERKQFGQSIGNFGAIKHKLGEQATRIWVTEAAVHRASKAIDHVEHQLQAEGKTLGESLLGAAEEYAIECAILKVRGSECLDYVVDEGLQIYGGMGYSEEAPMASAYRDSRINRIFEGTNEINRMLSVDMLLKKAMKGQIDMMTPAMAIQKELMSFSLQKAAPEGLLAAELLQVQNLKKCFLAVSGMTAQELMMGLKDEQEILMNMADVMAEIYLAESAILRAQKLASLRGEEAVADQIAMSRIYLNDATERIAFSARQAVASWADGDKKKTLMLAIKRYCKQEFINTKALRRQIADSLLAANDYCYQD</sequence>
<dbReference type="PROSITE" id="PS00072">
    <property type="entry name" value="ACYL_COA_DH_1"/>
    <property type="match status" value="1"/>
</dbReference>
<dbReference type="Gene3D" id="2.40.110.10">
    <property type="entry name" value="Butyryl-CoA Dehydrogenase, subunit A, domain 2"/>
    <property type="match status" value="1"/>
</dbReference>
<evidence type="ECO:0000256" key="4">
    <source>
        <dbReference type="ARBA" id="ARBA00022827"/>
    </source>
</evidence>
<evidence type="ECO:0000259" key="9">
    <source>
        <dbReference type="Pfam" id="PF02770"/>
    </source>
</evidence>
<dbReference type="EMBL" id="JH719942">
    <property type="protein sequence ID" value="EJF53088.1"/>
    <property type="molecule type" value="Genomic_DNA"/>
</dbReference>
<dbReference type="FunFam" id="1.10.540.10:FF:000001">
    <property type="entry name" value="Very long-chain-specific acyl-CoA dehydrogenase, mitochondrial"/>
    <property type="match status" value="1"/>
</dbReference>
<dbReference type="Proteomes" id="UP000005113">
    <property type="component" value="Unassembled WGS sequence"/>
</dbReference>
<dbReference type="HOGENOM" id="CLU_018204_3_3_10"/>
<dbReference type="GO" id="GO:0050660">
    <property type="term" value="F:flavin adenine dinucleotide binding"/>
    <property type="evidence" value="ECO:0007669"/>
    <property type="project" value="InterPro"/>
</dbReference>
<name>J1I429_9BACT</name>
<dbReference type="FunFam" id="1.20.140.10:FF:000019">
    <property type="entry name" value="Acyl-CoA dehydrogenase"/>
    <property type="match status" value="1"/>
</dbReference>
<feature type="domain" description="Acyl-CoA oxidase/dehydrogenase middle" evidence="9">
    <location>
        <begin position="148"/>
        <end position="241"/>
    </location>
</feature>
<dbReference type="Gene3D" id="1.20.140.10">
    <property type="entry name" value="Butyryl-CoA Dehydrogenase, subunit A, domain 3"/>
    <property type="match status" value="2"/>
</dbReference>
<dbReference type="Pfam" id="PF02771">
    <property type="entry name" value="Acyl-CoA_dh_N"/>
    <property type="match status" value="1"/>
</dbReference>
<protein>
    <submittedName>
        <fullName evidence="12">Acyl-CoA dehydrogenase</fullName>
    </submittedName>
</protein>
<evidence type="ECO:0000256" key="2">
    <source>
        <dbReference type="ARBA" id="ARBA00009347"/>
    </source>
</evidence>
<dbReference type="OrthoDB" id="9802867at2"/>
<dbReference type="AlphaFoldDB" id="J1I429"/>
<organism evidence="12 13">
    <name type="scientific">Saprospira grandis DSM 2844</name>
    <dbReference type="NCBI Taxonomy" id="694433"/>
    <lineage>
        <taxon>Bacteria</taxon>
        <taxon>Pseudomonadati</taxon>
        <taxon>Bacteroidota</taxon>
        <taxon>Saprospiria</taxon>
        <taxon>Saprospirales</taxon>
        <taxon>Saprospiraceae</taxon>
        <taxon>Saprospira</taxon>
    </lineage>
</organism>
<feature type="domain" description="Acyl-CoA dehydrogenase-like C-terminal" evidence="11">
    <location>
        <begin position="465"/>
        <end position="568"/>
    </location>
</feature>
<dbReference type="RefSeq" id="WP_002658491.1">
    <property type="nucleotide sequence ID" value="NZ_JH719942.1"/>
</dbReference>
<comment type="catalytic activity">
    <reaction evidence="6">
        <text>a 2,3-saturated acyl-CoA + A = a 2,3-dehydroacyl-CoA + AH2</text>
        <dbReference type="Rhea" id="RHEA:48608"/>
        <dbReference type="ChEBI" id="CHEBI:13193"/>
        <dbReference type="ChEBI" id="CHEBI:17499"/>
        <dbReference type="ChEBI" id="CHEBI:60015"/>
        <dbReference type="ChEBI" id="CHEBI:65111"/>
    </reaction>
</comment>
<dbReference type="SUPFAM" id="SSF47203">
    <property type="entry name" value="Acyl-CoA dehydrogenase C-terminal domain-like"/>
    <property type="match status" value="1"/>
</dbReference>
<feature type="domain" description="Acyl-CoA dehydrogenase/oxidase N-terminal" evidence="10">
    <location>
        <begin position="32"/>
        <end position="144"/>
    </location>
</feature>
<dbReference type="GO" id="GO:0003995">
    <property type="term" value="F:acyl-CoA dehydrogenase activity"/>
    <property type="evidence" value="ECO:0007669"/>
    <property type="project" value="InterPro"/>
</dbReference>
<dbReference type="Pfam" id="PF02770">
    <property type="entry name" value="Acyl-CoA_dh_M"/>
    <property type="match status" value="1"/>
</dbReference>
<dbReference type="FunFam" id="2.40.110.10:FF:000006">
    <property type="entry name" value="very long-chain specific acyl-CoA dehydrogenase, mitochondrial"/>
    <property type="match status" value="1"/>
</dbReference>
<evidence type="ECO:0000259" key="8">
    <source>
        <dbReference type="Pfam" id="PF00441"/>
    </source>
</evidence>
<comment type="cofactor">
    <cofactor evidence="1 7">
        <name>FAD</name>
        <dbReference type="ChEBI" id="CHEBI:57692"/>
    </cofactor>
</comment>
<dbReference type="Pfam" id="PF00441">
    <property type="entry name" value="Acyl-CoA_dh_1"/>
    <property type="match status" value="1"/>
</dbReference>
<gene>
    <name evidence="12" type="ORF">SapgrDRAFT_1372</name>
</gene>
<keyword evidence="4 7" id="KW-0274">FAD</keyword>
<evidence type="ECO:0000256" key="1">
    <source>
        <dbReference type="ARBA" id="ARBA00001974"/>
    </source>
</evidence>
<evidence type="ECO:0000256" key="3">
    <source>
        <dbReference type="ARBA" id="ARBA00022630"/>
    </source>
</evidence>
<feature type="domain" description="Acyl-CoA dehydrogenase/oxidase C-terminal" evidence="8">
    <location>
        <begin position="253"/>
        <end position="415"/>
    </location>
</feature>
<dbReference type="InterPro" id="IPR046373">
    <property type="entry name" value="Acyl-CoA_Oxase/DH_mid-dom_sf"/>
</dbReference>
<reference evidence="13" key="1">
    <citation type="journal article" date="2012" name="Stand. Genomic Sci.">
        <title>Permanent draft genome sequence of the gliding predator Saprospira grandis strain Sa g1 (= HR1).</title>
        <authorList>
            <person name="Mavromatis K."/>
            <person name="Chertkov O."/>
            <person name="Lapidus A."/>
            <person name="Nolan M."/>
            <person name="Lucas S."/>
            <person name="Tice H."/>
            <person name="Del Rio T.G."/>
            <person name="Cheng J.F."/>
            <person name="Han C."/>
            <person name="Tapia R."/>
            <person name="Bruce D."/>
            <person name="Goodwin L.A."/>
            <person name="Pitluck S."/>
            <person name="Huntemann M."/>
            <person name="Liolios K."/>
            <person name="Pagani I."/>
            <person name="Ivanova N."/>
            <person name="Mikhailova N."/>
            <person name="Pati A."/>
            <person name="Chen A."/>
            <person name="Palaniappan K."/>
            <person name="Land M."/>
            <person name="Brambilla E.M."/>
            <person name="Rohde M."/>
            <person name="Spring S."/>
            <person name="Goker M."/>
            <person name="Detter J.C."/>
            <person name="Bristow J."/>
            <person name="Eisen J.A."/>
            <person name="Markowitz V."/>
            <person name="Hugenholtz P."/>
            <person name="Kyrpides N.C."/>
            <person name="Klenk H.P."/>
            <person name="Woyke T."/>
        </authorList>
    </citation>
    <scope>NUCLEOTIDE SEQUENCE [LARGE SCALE GENOMIC DNA]</scope>
    <source>
        <strain evidence="13">DSM 2844</strain>
    </source>
</reference>
<accession>J1I429</accession>
<evidence type="ECO:0000259" key="11">
    <source>
        <dbReference type="Pfam" id="PF21263"/>
    </source>
</evidence>
<evidence type="ECO:0000256" key="5">
    <source>
        <dbReference type="ARBA" id="ARBA00023002"/>
    </source>
</evidence>
<comment type="similarity">
    <text evidence="2 7">Belongs to the acyl-CoA dehydrogenase family.</text>
</comment>
<dbReference type="InterPro" id="IPR006089">
    <property type="entry name" value="Acyl-CoA_DH_CS"/>
</dbReference>
<dbReference type="InterPro" id="IPR006091">
    <property type="entry name" value="Acyl-CoA_Oxase/DH_mid-dom"/>
</dbReference>
<evidence type="ECO:0000313" key="12">
    <source>
        <dbReference type="EMBL" id="EJF53088.1"/>
    </source>
</evidence>
<keyword evidence="3 7" id="KW-0285">Flavoprotein</keyword>
<dbReference type="SUPFAM" id="SSF56645">
    <property type="entry name" value="Acyl-CoA dehydrogenase NM domain-like"/>
    <property type="match status" value="1"/>
</dbReference>
<dbReference type="PANTHER" id="PTHR43884">
    <property type="entry name" value="ACYL-COA DEHYDROGENASE"/>
    <property type="match status" value="1"/>
</dbReference>
<dbReference type="Pfam" id="PF21263">
    <property type="entry name" value="Acyl-CoA-dh_C"/>
    <property type="match status" value="1"/>
</dbReference>
<dbReference type="InterPro" id="IPR037069">
    <property type="entry name" value="AcylCoA_DH/ox_N_sf"/>
</dbReference>
<dbReference type="InterPro" id="IPR009100">
    <property type="entry name" value="AcylCoA_DH/oxidase_NM_dom_sf"/>
</dbReference>
<dbReference type="InterPro" id="IPR036250">
    <property type="entry name" value="AcylCo_DH-like_C"/>
</dbReference>
<dbReference type="InterPro" id="IPR009075">
    <property type="entry name" value="AcylCo_DH/oxidase_C"/>
</dbReference>
<dbReference type="InterPro" id="IPR049426">
    <property type="entry name" value="Acyl-CoA-dh-like_C"/>
</dbReference>